<sequence>LFITEHSLGSLVTHIQFWHEKAFGLALTNMFNIFSSQKSVSARTLPKENTEPPQNGTIEDAAKMPVGTKTAQLGLGNEDDMVPVVAFKERRSLRALSGLEEIQTKQRAG</sequence>
<dbReference type="Proteomes" id="UP001476798">
    <property type="component" value="Unassembled WGS sequence"/>
</dbReference>
<protein>
    <submittedName>
        <fullName evidence="2">Uncharacterized protein</fullName>
    </submittedName>
</protein>
<evidence type="ECO:0000313" key="3">
    <source>
        <dbReference type="Proteomes" id="UP001476798"/>
    </source>
</evidence>
<comment type="caution">
    <text evidence="2">The sequence shown here is derived from an EMBL/GenBank/DDBJ whole genome shotgun (WGS) entry which is preliminary data.</text>
</comment>
<feature type="non-terminal residue" evidence="2">
    <location>
        <position position="1"/>
    </location>
</feature>
<name>A0ABV0N8F7_9TELE</name>
<accession>A0ABV0N8F7</accession>
<feature type="region of interest" description="Disordered" evidence="1">
    <location>
        <begin position="41"/>
        <end position="65"/>
    </location>
</feature>
<proteinExistence type="predicted"/>
<dbReference type="EMBL" id="JAHRIO010030276">
    <property type="protein sequence ID" value="MEQ2167643.1"/>
    <property type="molecule type" value="Genomic_DNA"/>
</dbReference>
<keyword evidence="3" id="KW-1185">Reference proteome</keyword>
<evidence type="ECO:0000313" key="2">
    <source>
        <dbReference type="EMBL" id="MEQ2167643.1"/>
    </source>
</evidence>
<reference evidence="2 3" key="1">
    <citation type="submission" date="2021-06" db="EMBL/GenBank/DDBJ databases">
        <authorList>
            <person name="Palmer J.M."/>
        </authorList>
    </citation>
    <scope>NUCLEOTIDE SEQUENCE [LARGE SCALE GENOMIC DNA]</scope>
    <source>
        <strain evidence="2 3">GA_2019</strain>
        <tissue evidence="2">Muscle</tissue>
    </source>
</reference>
<organism evidence="2 3">
    <name type="scientific">Goodea atripinnis</name>
    <dbReference type="NCBI Taxonomy" id="208336"/>
    <lineage>
        <taxon>Eukaryota</taxon>
        <taxon>Metazoa</taxon>
        <taxon>Chordata</taxon>
        <taxon>Craniata</taxon>
        <taxon>Vertebrata</taxon>
        <taxon>Euteleostomi</taxon>
        <taxon>Actinopterygii</taxon>
        <taxon>Neopterygii</taxon>
        <taxon>Teleostei</taxon>
        <taxon>Neoteleostei</taxon>
        <taxon>Acanthomorphata</taxon>
        <taxon>Ovalentaria</taxon>
        <taxon>Atherinomorphae</taxon>
        <taxon>Cyprinodontiformes</taxon>
        <taxon>Goodeidae</taxon>
        <taxon>Goodea</taxon>
    </lineage>
</organism>
<evidence type="ECO:0000256" key="1">
    <source>
        <dbReference type="SAM" id="MobiDB-lite"/>
    </source>
</evidence>
<gene>
    <name evidence="2" type="ORF">GOODEAATRI_006155</name>
</gene>